<organism evidence="1 2">
    <name type="scientific">Staphylococcus phage Team1</name>
    <dbReference type="NCBI Taxonomy" id="1262512"/>
    <lineage>
        <taxon>Viruses</taxon>
        <taxon>Duplodnaviria</taxon>
        <taxon>Heunggongvirae</taxon>
        <taxon>Uroviricota</taxon>
        <taxon>Caudoviricetes</taxon>
        <taxon>Herelleviridae</taxon>
        <taxon>Twortvirinae</taxon>
        <taxon>Kayvirus</taxon>
        <taxon>Kayvirus G1</taxon>
    </lineage>
</organism>
<reference evidence="1 2" key="1">
    <citation type="journal article" date="2014" name="PLoS ONE">
        <title>Improving the Safety of Staphylococcus aureus Polyvalent Phages by Their Production on a Staphylococcus xylosus Strain.</title>
        <authorList>
            <person name="El Haddad L."/>
            <person name="Ben Abdallah N."/>
            <person name="Plante P.L."/>
            <person name="Dumaresq J."/>
            <person name="Katsarava R."/>
            <person name="Labrie S."/>
            <person name="Corbeil J."/>
            <person name="St-Gelais D."/>
            <person name="Moineau S."/>
        </authorList>
    </citation>
    <scope>NUCLEOTIDE SEQUENCE [LARGE SCALE GENOMIC DNA]</scope>
</reference>
<evidence type="ECO:0000313" key="1">
    <source>
        <dbReference type="EMBL" id="AFX93456.1"/>
    </source>
</evidence>
<evidence type="ECO:0000313" key="2">
    <source>
        <dbReference type="Proteomes" id="UP000028568"/>
    </source>
</evidence>
<protein>
    <submittedName>
        <fullName evidence="1">Uncharacterized protein</fullName>
    </submittedName>
</protein>
<dbReference type="RefSeq" id="YP_009098339.1">
    <property type="nucleotide sequence ID" value="NC_025417.1"/>
</dbReference>
<sequence length="102" mass="12022">MYPEIDVEELAYKLKSTREYLESITTKEVEIYEIYHLKTGKLVFKGEYIEVKELLRKMYKENLTLVDVDTMLSIGKGFIDVIKNISAENVFQITYKKELSTK</sequence>
<dbReference type="Proteomes" id="UP000028568">
    <property type="component" value="Segment"/>
</dbReference>
<name>A0A075BEX9_9CAUD</name>
<accession>A0A075BEX9</accession>
<dbReference type="EMBL" id="KC012913">
    <property type="protein sequence ID" value="AFX93456.1"/>
    <property type="molecule type" value="Genomic_DNA"/>
</dbReference>
<dbReference type="KEGG" id="vg:22276602"/>
<proteinExistence type="predicted"/>
<dbReference type="GeneID" id="22276602"/>